<feature type="transmembrane region" description="Helical" evidence="19">
    <location>
        <begin position="221"/>
        <end position="245"/>
    </location>
</feature>
<evidence type="ECO:0000256" key="9">
    <source>
        <dbReference type="ARBA" id="ARBA00022516"/>
    </source>
</evidence>
<comment type="pathway">
    <text evidence="3 18">Phospholipid metabolism; CDP-diacylglycerol biosynthesis; CDP-diacylglycerol from sn-glycerol 3-phosphate: step 3/3.</text>
</comment>
<evidence type="ECO:0000256" key="14">
    <source>
        <dbReference type="ARBA" id="ARBA00023098"/>
    </source>
</evidence>
<evidence type="ECO:0000256" key="1">
    <source>
        <dbReference type="ARBA" id="ARBA00001698"/>
    </source>
</evidence>
<comment type="pathway">
    <text evidence="4">Lipid metabolism.</text>
</comment>
<feature type="transmembrane region" description="Helical" evidence="19">
    <location>
        <begin position="130"/>
        <end position="153"/>
    </location>
</feature>
<dbReference type="UniPathway" id="UPA00557">
    <property type="reaction ID" value="UER00614"/>
</dbReference>
<dbReference type="EMBL" id="FNGP01000004">
    <property type="protein sequence ID" value="SDL63538.1"/>
    <property type="molecule type" value="Genomic_DNA"/>
</dbReference>
<dbReference type="Proteomes" id="UP000199475">
    <property type="component" value="Unassembled WGS sequence"/>
</dbReference>
<keyword evidence="16" id="KW-0594">Phospholipid biosynthesis</keyword>
<feature type="transmembrane region" description="Helical" evidence="19">
    <location>
        <begin position="27"/>
        <end position="55"/>
    </location>
</feature>
<evidence type="ECO:0000313" key="21">
    <source>
        <dbReference type="Proteomes" id="UP000199475"/>
    </source>
</evidence>
<feature type="transmembrane region" description="Helical" evidence="19">
    <location>
        <begin position="93"/>
        <end position="118"/>
    </location>
</feature>
<feature type="transmembrane region" description="Helical" evidence="19">
    <location>
        <begin position="194"/>
        <end position="215"/>
    </location>
</feature>
<protein>
    <recommendedName>
        <fullName evidence="7 18">Phosphatidate cytidylyltransferase</fullName>
        <ecNumber evidence="6 18">2.7.7.41</ecNumber>
    </recommendedName>
</protein>
<dbReference type="OrthoDB" id="9799199at2"/>
<dbReference type="STRING" id="686624.SAMN04488242_2207"/>
<dbReference type="AlphaFoldDB" id="A0A1G9LNK5"/>
<keyword evidence="12 18" id="KW-0548">Nucleotidyltransferase</keyword>
<evidence type="ECO:0000256" key="16">
    <source>
        <dbReference type="ARBA" id="ARBA00023209"/>
    </source>
</evidence>
<dbReference type="GO" id="GO:0016024">
    <property type="term" value="P:CDP-diacylglycerol biosynthetic process"/>
    <property type="evidence" value="ECO:0007669"/>
    <property type="project" value="UniProtKB-UniPathway"/>
</dbReference>
<feature type="transmembrane region" description="Helical" evidence="19">
    <location>
        <begin position="67"/>
        <end position="87"/>
    </location>
</feature>
<name>A0A1G9LNK5_9ACTN</name>
<dbReference type="PANTHER" id="PTHR46382:SF1">
    <property type="entry name" value="PHOSPHATIDATE CYTIDYLYLTRANSFERASE"/>
    <property type="match status" value="1"/>
</dbReference>
<evidence type="ECO:0000256" key="6">
    <source>
        <dbReference type="ARBA" id="ARBA00012487"/>
    </source>
</evidence>
<dbReference type="InterPro" id="IPR000374">
    <property type="entry name" value="PC_trans"/>
</dbReference>
<dbReference type="EC" id="2.7.7.41" evidence="6 18"/>
<evidence type="ECO:0000256" key="7">
    <source>
        <dbReference type="ARBA" id="ARBA00019373"/>
    </source>
</evidence>
<comment type="similarity">
    <text evidence="5 18">Belongs to the CDS family.</text>
</comment>
<keyword evidence="10 18" id="KW-0808">Transferase</keyword>
<evidence type="ECO:0000256" key="4">
    <source>
        <dbReference type="ARBA" id="ARBA00005189"/>
    </source>
</evidence>
<keyword evidence="15 19" id="KW-0472">Membrane</keyword>
<keyword evidence="14" id="KW-0443">Lipid metabolism</keyword>
<keyword evidence="21" id="KW-1185">Reference proteome</keyword>
<feature type="transmembrane region" description="Helical" evidence="19">
    <location>
        <begin position="159"/>
        <end position="182"/>
    </location>
</feature>
<gene>
    <name evidence="20" type="ORF">SAMN04488242_2207</name>
</gene>
<comment type="subcellular location">
    <subcellularLocation>
        <location evidence="2">Cell membrane</location>
        <topology evidence="2">Multi-pass membrane protein</topology>
    </subcellularLocation>
</comment>
<keyword evidence="17" id="KW-1208">Phospholipid metabolism</keyword>
<evidence type="ECO:0000256" key="11">
    <source>
        <dbReference type="ARBA" id="ARBA00022692"/>
    </source>
</evidence>
<dbReference type="PANTHER" id="PTHR46382">
    <property type="entry name" value="PHOSPHATIDATE CYTIDYLYLTRANSFERASE"/>
    <property type="match status" value="1"/>
</dbReference>
<dbReference type="RefSeq" id="WP_093252106.1">
    <property type="nucleotide sequence ID" value="NZ_FNGP01000004.1"/>
</dbReference>
<evidence type="ECO:0000313" key="20">
    <source>
        <dbReference type="EMBL" id="SDL63538.1"/>
    </source>
</evidence>
<evidence type="ECO:0000256" key="13">
    <source>
        <dbReference type="ARBA" id="ARBA00022989"/>
    </source>
</evidence>
<keyword evidence="11 18" id="KW-0812">Transmembrane</keyword>
<evidence type="ECO:0000256" key="12">
    <source>
        <dbReference type="ARBA" id="ARBA00022695"/>
    </source>
</evidence>
<dbReference type="GO" id="GO:0004605">
    <property type="term" value="F:phosphatidate cytidylyltransferase activity"/>
    <property type="evidence" value="ECO:0007669"/>
    <property type="project" value="UniProtKB-EC"/>
</dbReference>
<evidence type="ECO:0000256" key="10">
    <source>
        <dbReference type="ARBA" id="ARBA00022679"/>
    </source>
</evidence>
<evidence type="ECO:0000256" key="5">
    <source>
        <dbReference type="ARBA" id="ARBA00010185"/>
    </source>
</evidence>
<keyword evidence="13 19" id="KW-1133">Transmembrane helix</keyword>
<evidence type="ECO:0000256" key="8">
    <source>
        <dbReference type="ARBA" id="ARBA00022475"/>
    </source>
</evidence>
<keyword evidence="9" id="KW-0444">Lipid biosynthesis</keyword>
<keyword evidence="8" id="KW-1003">Cell membrane</keyword>
<organism evidence="20 21">
    <name type="scientific">Tessaracoccus oleiagri</name>
    <dbReference type="NCBI Taxonomy" id="686624"/>
    <lineage>
        <taxon>Bacteria</taxon>
        <taxon>Bacillati</taxon>
        <taxon>Actinomycetota</taxon>
        <taxon>Actinomycetes</taxon>
        <taxon>Propionibacteriales</taxon>
        <taxon>Propionibacteriaceae</taxon>
        <taxon>Tessaracoccus</taxon>
    </lineage>
</organism>
<evidence type="ECO:0000256" key="18">
    <source>
        <dbReference type="RuleBase" id="RU003938"/>
    </source>
</evidence>
<evidence type="ECO:0000256" key="3">
    <source>
        <dbReference type="ARBA" id="ARBA00005119"/>
    </source>
</evidence>
<reference evidence="20 21" key="1">
    <citation type="submission" date="2016-10" db="EMBL/GenBank/DDBJ databases">
        <authorList>
            <person name="de Groot N.N."/>
        </authorList>
    </citation>
    <scope>NUCLEOTIDE SEQUENCE [LARGE SCALE GENOMIC DNA]</scope>
    <source>
        <strain evidence="20 21">CGMCC 1.9159</strain>
    </source>
</reference>
<proteinExistence type="inferred from homology"/>
<comment type="catalytic activity">
    <reaction evidence="1 18">
        <text>a 1,2-diacyl-sn-glycero-3-phosphate + CTP + H(+) = a CDP-1,2-diacyl-sn-glycerol + diphosphate</text>
        <dbReference type="Rhea" id="RHEA:16229"/>
        <dbReference type="ChEBI" id="CHEBI:15378"/>
        <dbReference type="ChEBI" id="CHEBI:33019"/>
        <dbReference type="ChEBI" id="CHEBI:37563"/>
        <dbReference type="ChEBI" id="CHEBI:58332"/>
        <dbReference type="ChEBI" id="CHEBI:58608"/>
        <dbReference type="EC" id="2.7.7.41"/>
    </reaction>
</comment>
<dbReference type="PROSITE" id="PS01315">
    <property type="entry name" value="CDS"/>
    <property type="match status" value="1"/>
</dbReference>
<accession>A0A1G9LNK5</accession>
<sequence>MPESAALPTTSKAGRDLPAAVGVGLALLAPIVVGLLWFNWLFIVYVALMLCLGVVEISRAVARKNMFAETVPIIAGTALSVVGGYWVTASPELGISSMTFIVSCLGGTVLAAFIGRLFRGHAEGFIRDIAASSLLIAYIPLIGVFVALMMAAADGPARIWAVLICVVASDTGAYATGVLLGRHKMAPRISPSKTWEGFAGGVVFSSLLGVASAIWVLHIDWWVGIPLGVLVSVAATVGDLTESLIKRDAGIKDMSKWLPGHGGVMDRLDSMLMAFPVGWFVLNLAMGP</sequence>
<evidence type="ECO:0000256" key="2">
    <source>
        <dbReference type="ARBA" id="ARBA00004651"/>
    </source>
</evidence>
<dbReference type="GO" id="GO:0005886">
    <property type="term" value="C:plasma membrane"/>
    <property type="evidence" value="ECO:0007669"/>
    <property type="project" value="UniProtKB-SubCell"/>
</dbReference>
<evidence type="ECO:0000256" key="15">
    <source>
        <dbReference type="ARBA" id="ARBA00023136"/>
    </source>
</evidence>
<dbReference type="Pfam" id="PF01148">
    <property type="entry name" value="CTP_transf_1"/>
    <property type="match status" value="1"/>
</dbReference>
<evidence type="ECO:0000256" key="17">
    <source>
        <dbReference type="ARBA" id="ARBA00023264"/>
    </source>
</evidence>
<evidence type="ECO:0000256" key="19">
    <source>
        <dbReference type="SAM" id="Phobius"/>
    </source>
</evidence>